<dbReference type="SUPFAM" id="SSF57667">
    <property type="entry name" value="beta-beta-alpha zinc fingers"/>
    <property type="match status" value="1"/>
</dbReference>
<evidence type="ECO:0000256" key="6">
    <source>
        <dbReference type="ARBA" id="ARBA00023242"/>
    </source>
</evidence>
<dbReference type="InterPro" id="IPR051059">
    <property type="entry name" value="VerF-like"/>
</dbReference>
<feature type="region of interest" description="Disordered" evidence="8">
    <location>
        <begin position="68"/>
        <end position="159"/>
    </location>
</feature>
<keyword evidence="3" id="KW-0677">Repeat</keyword>
<keyword evidence="5" id="KW-0862">Zinc</keyword>
<evidence type="ECO:0000256" key="8">
    <source>
        <dbReference type="SAM" id="MobiDB-lite"/>
    </source>
</evidence>
<dbReference type="PANTHER" id="PTHR40626">
    <property type="entry name" value="MIP31509P"/>
    <property type="match status" value="1"/>
</dbReference>
<evidence type="ECO:0000259" key="9">
    <source>
        <dbReference type="PROSITE" id="PS50157"/>
    </source>
</evidence>
<dbReference type="GO" id="GO:0000978">
    <property type="term" value="F:RNA polymerase II cis-regulatory region sequence-specific DNA binding"/>
    <property type="evidence" value="ECO:0007669"/>
    <property type="project" value="InterPro"/>
</dbReference>
<dbReference type="GO" id="GO:0005634">
    <property type="term" value="C:nucleus"/>
    <property type="evidence" value="ECO:0007669"/>
    <property type="project" value="UniProtKB-SubCell"/>
</dbReference>
<keyword evidence="6" id="KW-0539">Nucleus</keyword>
<dbReference type="PROSITE" id="PS00028">
    <property type="entry name" value="ZINC_FINGER_C2H2_1"/>
    <property type="match status" value="1"/>
</dbReference>
<dbReference type="EMBL" id="CDMC01000013">
    <property type="protein sequence ID" value="CEL09184.1"/>
    <property type="molecule type" value="Genomic_DNA"/>
</dbReference>
<dbReference type="OMA" id="RHERIVH"/>
<dbReference type="Gene3D" id="3.30.160.60">
    <property type="entry name" value="Classic Zinc Finger"/>
    <property type="match status" value="2"/>
</dbReference>
<dbReference type="InterPro" id="IPR007219">
    <property type="entry name" value="XnlR_reg_dom"/>
</dbReference>
<organism evidence="10 11">
    <name type="scientific">Aspergillus calidoustus</name>
    <dbReference type="NCBI Taxonomy" id="454130"/>
    <lineage>
        <taxon>Eukaryota</taxon>
        <taxon>Fungi</taxon>
        <taxon>Dikarya</taxon>
        <taxon>Ascomycota</taxon>
        <taxon>Pezizomycotina</taxon>
        <taxon>Eurotiomycetes</taxon>
        <taxon>Eurotiomycetidae</taxon>
        <taxon>Eurotiales</taxon>
        <taxon>Aspergillaceae</taxon>
        <taxon>Aspergillus</taxon>
        <taxon>Aspergillus subgen. Nidulantes</taxon>
    </lineage>
</organism>
<evidence type="ECO:0000256" key="2">
    <source>
        <dbReference type="ARBA" id="ARBA00022723"/>
    </source>
</evidence>
<dbReference type="GO" id="GO:0000785">
    <property type="term" value="C:chromatin"/>
    <property type="evidence" value="ECO:0007669"/>
    <property type="project" value="TreeGrafter"/>
</dbReference>
<keyword evidence="11" id="KW-1185">Reference proteome</keyword>
<dbReference type="GO" id="GO:0006351">
    <property type="term" value="P:DNA-templated transcription"/>
    <property type="evidence" value="ECO:0007669"/>
    <property type="project" value="InterPro"/>
</dbReference>
<dbReference type="GO" id="GO:0008270">
    <property type="term" value="F:zinc ion binding"/>
    <property type="evidence" value="ECO:0007669"/>
    <property type="project" value="UniProtKB-KW"/>
</dbReference>
<accession>A0A0U5GBL4</accession>
<dbReference type="SMART" id="SM00355">
    <property type="entry name" value="ZnF_C2H2"/>
    <property type="match status" value="2"/>
</dbReference>
<keyword evidence="2" id="KW-0479">Metal-binding</keyword>
<gene>
    <name evidence="10" type="ORF">ASPCAL12324</name>
</gene>
<feature type="compositionally biased region" description="Low complexity" evidence="8">
    <location>
        <begin position="122"/>
        <end position="131"/>
    </location>
</feature>
<evidence type="ECO:0000256" key="3">
    <source>
        <dbReference type="ARBA" id="ARBA00022737"/>
    </source>
</evidence>
<dbReference type="GO" id="GO:0000981">
    <property type="term" value="F:DNA-binding transcription factor activity, RNA polymerase II-specific"/>
    <property type="evidence" value="ECO:0007669"/>
    <property type="project" value="InterPro"/>
</dbReference>
<feature type="compositionally biased region" description="Polar residues" evidence="8">
    <location>
        <begin position="89"/>
        <end position="99"/>
    </location>
</feature>
<evidence type="ECO:0000256" key="7">
    <source>
        <dbReference type="PROSITE-ProRule" id="PRU00042"/>
    </source>
</evidence>
<dbReference type="Proteomes" id="UP000054771">
    <property type="component" value="Unassembled WGS sequence"/>
</dbReference>
<comment type="subcellular location">
    <subcellularLocation>
        <location evidence="1">Nucleus</location>
    </subcellularLocation>
</comment>
<dbReference type="PROSITE" id="PS50157">
    <property type="entry name" value="ZINC_FINGER_C2H2_2"/>
    <property type="match status" value="1"/>
</dbReference>
<reference evidence="11" key="1">
    <citation type="journal article" date="2016" name="Genome Announc.">
        <title>Draft genome sequences of fungus Aspergillus calidoustus.</title>
        <authorList>
            <person name="Horn F."/>
            <person name="Linde J."/>
            <person name="Mattern D.J."/>
            <person name="Walther G."/>
            <person name="Guthke R."/>
            <person name="Scherlach K."/>
            <person name="Martin K."/>
            <person name="Brakhage A.A."/>
            <person name="Petzke L."/>
            <person name="Valiante V."/>
        </authorList>
    </citation>
    <scope>NUCLEOTIDE SEQUENCE [LARGE SCALE GENOMIC DNA]</scope>
    <source>
        <strain evidence="11">SF006504</strain>
    </source>
</reference>
<keyword evidence="4 7" id="KW-0863">Zinc-finger</keyword>
<dbReference type="InterPro" id="IPR036236">
    <property type="entry name" value="Znf_C2H2_sf"/>
</dbReference>
<feature type="compositionally biased region" description="Polar residues" evidence="8">
    <location>
        <begin position="138"/>
        <end position="157"/>
    </location>
</feature>
<protein>
    <recommendedName>
        <fullName evidence="9">C2H2-type domain-containing protein</fullName>
    </recommendedName>
</protein>
<evidence type="ECO:0000313" key="10">
    <source>
        <dbReference type="EMBL" id="CEL09184.1"/>
    </source>
</evidence>
<evidence type="ECO:0000256" key="4">
    <source>
        <dbReference type="ARBA" id="ARBA00022771"/>
    </source>
</evidence>
<proteinExistence type="predicted"/>
<feature type="domain" description="C2H2-type" evidence="9">
    <location>
        <begin position="15"/>
        <end position="42"/>
    </location>
</feature>
<dbReference type="AlphaFoldDB" id="A0A0U5GBL4"/>
<dbReference type="OrthoDB" id="654211at2759"/>
<dbReference type="PANTHER" id="PTHR40626:SF10">
    <property type="entry name" value="C2H2-TYPE DOMAIN-CONTAINING PROTEIN"/>
    <property type="match status" value="1"/>
</dbReference>
<sequence length="725" mass="82202">MSTMSGHGSDDRREFACAYCQKTFRRLEHLQRHTRRHTNEKPFACRCGALFTRRDLLRRHERIVHPSWTNANESNVPDQVSDNDHEISVRSQQETSPVDSQHRPIGNPPAHFGQAYFSLQTPGSSGSSIGIDPHHSSRNLSNPLASQSSPVSDQIPTQDGHEMSINQSLWFRQNNDQSYAHGFPTIFPSPHLSLATQIVPHSPSPKVTHADRSRLLFSLGRVDTLFPKPNLPSSNALTRYIAGYFTGFYAHVPFTHTPTFKLESCSPELCLAMMALGAVDRFEFTAATELFYFSKALLFDSRQHRVRSETRRQTESLIGDTTLQNQLIDELRCLLCLAYFASWQSDPSIRNETCVLVGLLGQSMRQCGLEERLQTTRYDNWEQWSQLESERRTKLFAFCFLNVQSIAYDMPPSIWCDEVNLKLPCSCPEWTALDATSWDMLRRATTPNEQGYFNDALEILLSGTKQVDPNIATVSPVGNYVLMHGLLHKIMWTRRSIPGNLSRAFSEDFQATLESALQRWTLSWQQTPESNLEPLDPNGPLPFTSSALLSLAYVRNCFDRFQTRKLSTWAPTDIAQLLQGSFPVDRKQNTLLAAYHATNLLSTLVKLGVQYFKHNQAVLWSIEAALCGLDCSIFLEKWLRRVQETMCDAPLTDHEIQLITWIQDIVSEGLSSANEGSFSKATPPAMIPEQIITVWSHVMQGNSPYPFIKMMGDVLVEYKRLSARS</sequence>
<dbReference type="Pfam" id="PF04082">
    <property type="entry name" value="Fungal_trans"/>
    <property type="match status" value="1"/>
</dbReference>
<feature type="compositionally biased region" description="Polar residues" evidence="8">
    <location>
        <begin position="68"/>
        <end position="80"/>
    </location>
</feature>
<evidence type="ECO:0000256" key="1">
    <source>
        <dbReference type="ARBA" id="ARBA00004123"/>
    </source>
</evidence>
<dbReference type="STRING" id="454130.A0A0U5GBL4"/>
<name>A0A0U5GBL4_ASPCI</name>
<evidence type="ECO:0000256" key="5">
    <source>
        <dbReference type="ARBA" id="ARBA00022833"/>
    </source>
</evidence>
<dbReference type="CDD" id="cd12148">
    <property type="entry name" value="fungal_TF_MHR"/>
    <property type="match status" value="1"/>
</dbReference>
<dbReference type="Pfam" id="PF00096">
    <property type="entry name" value="zf-C2H2"/>
    <property type="match status" value="1"/>
</dbReference>
<evidence type="ECO:0000313" key="11">
    <source>
        <dbReference type="Proteomes" id="UP000054771"/>
    </source>
</evidence>
<dbReference type="InterPro" id="IPR013087">
    <property type="entry name" value="Znf_C2H2_type"/>
</dbReference>